<comment type="subcellular location">
    <subcellularLocation>
        <location evidence="1">Cell membrane</location>
        <topology evidence="1">Multi-pass membrane protein</topology>
    </subcellularLocation>
</comment>
<dbReference type="InterPro" id="IPR011527">
    <property type="entry name" value="ABC1_TM_dom"/>
</dbReference>
<reference evidence="10 11" key="1">
    <citation type="journal article" date="2010" name="Genome Biol. Evol.">
        <title>The sequence of a 1.8-mb bacterial linear plasmid reveals a rich evolutionary reservoir of secondary metabolic pathways.</title>
        <authorList>
            <person name="Medema M.H."/>
            <person name="Trefzer A."/>
            <person name="Kovalchuk A."/>
            <person name="van den Berg M."/>
            <person name="Mueller U."/>
            <person name="Heijne W."/>
            <person name="Wu L."/>
            <person name="Alam M.T."/>
            <person name="Ronning C.M."/>
            <person name="Nierman W.C."/>
            <person name="Bovenberg R.A.L."/>
            <person name="Breitling R."/>
            <person name="Takano E."/>
        </authorList>
    </citation>
    <scope>NUCLEOTIDE SEQUENCE [LARGE SCALE GENOMIC DNA]</scope>
    <source>
        <strain evidence="11">ATCC 27064 / DSM 738 / JCM 4710 / NBRC 13307 / NCIMB 12785 / NRRL 3585 / VKM Ac-602</strain>
    </source>
</reference>
<keyword evidence="6 7" id="KW-0472">Membrane</keyword>
<dbReference type="GO" id="GO:0016887">
    <property type="term" value="F:ATP hydrolysis activity"/>
    <property type="evidence" value="ECO:0007669"/>
    <property type="project" value="InterPro"/>
</dbReference>
<evidence type="ECO:0000256" key="3">
    <source>
        <dbReference type="ARBA" id="ARBA00022741"/>
    </source>
</evidence>
<keyword evidence="2 7" id="KW-0812">Transmembrane</keyword>
<dbReference type="InterPro" id="IPR003439">
    <property type="entry name" value="ABC_transporter-like_ATP-bd"/>
</dbReference>
<sequence>MTTPASRTPTTAARLLPAVSRLLPGAARTLPGAARRRLTRIAFGWALVAVAEAAAYTTLTWAIADGQPPGPVLGAAGAAVATTVLVSRAGYLTGARLAGDLYDTLGTTFARARLSWFTETNRALVRTVAGRAIPTLMSVPAHQLQTFILPPLIPLLLLAGVGIVGGPSAMLFVGALLAVAFVAQSLAQRALARADADRGDAEQAAAAAALEFVDHLELLRTAAGPERAVARLMATWQAQEAAFARTNNASAPATLVSGLAAALPLAGVVVLLAATGTDDPAAALALVVLTGRAAAPLDALALAGLTVNDLRTTVRQYRTVATAPALPEPPRSAPGKGYGLELAGIAHPPVLRDVSALVPEGSRVLITGPTGSGKSTLLNLLMRFDDPEQGRVTLGGAALTDLRYEDLAAHFAYVPQDPIVFDGTLAGNIRLGNPAATDDEVLEVCRTAHLDTVVTRSPHGIHQQVGHQGNALSGGERQRVALARALLKNAPVLVLDEATAALDATTERHILRALRQRPGTVIAVTHRDTADWDATVVITLRGNASPPTA</sequence>
<dbReference type="eggNOG" id="COG1132">
    <property type="taxonomic scope" value="Bacteria"/>
</dbReference>
<evidence type="ECO:0000256" key="6">
    <source>
        <dbReference type="ARBA" id="ARBA00023136"/>
    </source>
</evidence>
<dbReference type="PANTHER" id="PTHR24221">
    <property type="entry name" value="ATP-BINDING CASSETTE SUB-FAMILY B"/>
    <property type="match status" value="1"/>
</dbReference>
<dbReference type="PANTHER" id="PTHR24221:SF654">
    <property type="entry name" value="ATP-BINDING CASSETTE SUB-FAMILY B MEMBER 6"/>
    <property type="match status" value="1"/>
</dbReference>
<accession>E2Q8D9</accession>
<evidence type="ECO:0000256" key="1">
    <source>
        <dbReference type="ARBA" id="ARBA00004651"/>
    </source>
</evidence>
<feature type="transmembrane region" description="Helical" evidence="7">
    <location>
        <begin position="152"/>
        <end position="183"/>
    </location>
</feature>
<dbReference type="AlphaFoldDB" id="E2Q8D9"/>
<keyword evidence="11" id="KW-1185">Reference proteome</keyword>
<dbReference type="GO" id="GO:0140359">
    <property type="term" value="F:ABC-type transporter activity"/>
    <property type="evidence" value="ECO:0007669"/>
    <property type="project" value="InterPro"/>
</dbReference>
<dbReference type="Gene3D" id="1.20.1560.10">
    <property type="entry name" value="ABC transporter type 1, transmembrane domain"/>
    <property type="match status" value="1"/>
</dbReference>
<feature type="domain" description="ABC transporter" evidence="8">
    <location>
        <begin position="335"/>
        <end position="549"/>
    </location>
</feature>
<dbReference type="GO" id="GO:0005524">
    <property type="term" value="F:ATP binding"/>
    <property type="evidence" value="ECO:0007669"/>
    <property type="project" value="UniProtKB-KW"/>
</dbReference>
<dbReference type="InterPro" id="IPR017871">
    <property type="entry name" value="ABC_transporter-like_CS"/>
</dbReference>
<gene>
    <name evidence="10" type="ORF">SCLAV_0395</name>
</gene>
<organism evidence="10 11">
    <name type="scientific">Streptomyces clavuligerus</name>
    <dbReference type="NCBI Taxonomy" id="1901"/>
    <lineage>
        <taxon>Bacteria</taxon>
        <taxon>Bacillati</taxon>
        <taxon>Actinomycetota</taxon>
        <taxon>Actinomycetes</taxon>
        <taxon>Kitasatosporales</taxon>
        <taxon>Streptomycetaceae</taxon>
        <taxon>Streptomyces</taxon>
    </lineage>
</organism>
<protein>
    <submittedName>
        <fullName evidence="10">ABC-type multidrug transport system, ATPase and permease component</fullName>
    </submittedName>
</protein>
<dbReference type="KEGG" id="sclf:BB341_25830"/>
<evidence type="ECO:0000259" key="8">
    <source>
        <dbReference type="PROSITE" id="PS50893"/>
    </source>
</evidence>
<evidence type="ECO:0000256" key="5">
    <source>
        <dbReference type="ARBA" id="ARBA00022989"/>
    </source>
</evidence>
<dbReference type="Pfam" id="PF00005">
    <property type="entry name" value="ABC_tran"/>
    <property type="match status" value="1"/>
</dbReference>
<feature type="transmembrane region" description="Helical" evidence="7">
    <location>
        <begin position="42"/>
        <end position="64"/>
    </location>
</feature>
<evidence type="ECO:0000256" key="4">
    <source>
        <dbReference type="ARBA" id="ARBA00022840"/>
    </source>
</evidence>
<evidence type="ECO:0000313" key="11">
    <source>
        <dbReference type="Proteomes" id="UP000002357"/>
    </source>
</evidence>
<keyword evidence="4" id="KW-0067">ATP-binding</keyword>
<dbReference type="PROSITE" id="PS00211">
    <property type="entry name" value="ABC_TRANSPORTER_1"/>
    <property type="match status" value="1"/>
</dbReference>
<dbReference type="InterPro" id="IPR027417">
    <property type="entry name" value="P-loop_NTPase"/>
</dbReference>
<dbReference type="EMBL" id="CM000913">
    <property type="protein sequence ID" value="EFG05471.1"/>
    <property type="molecule type" value="Genomic_DNA"/>
</dbReference>
<dbReference type="InterPro" id="IPR039421">
    <property type="entry name" value="Type_1_exporter"/>
</dbReference>
<dbReference type="Gene3D" id="3.40.50.300">
    <property type="entry name" value="P-loop containing nucleotide triphosphate hydrolases"/>
    <property type="match status" value="1"/>
</dbReference>
<evidence type="ECO:0000259" key="9">
    <source>
        <dbReference type="PROSITE" id="PS50929"/>
    </source>
</evidence>
<dbReference type="GeneID" id="93732907"/>
<dbReference type="InterPro" id="IPR036640">
    <property type="entry name" value="ABC1_TM_sf"/>
</dbReference>
<evidence type="ECO:0000256" key="7">
    <source>
        <dbReference type="SAM" id="Phobius"/>
    </source>
</evidence>
<keyword evidence="5 7" id="KW-1133">Transmembrane helix</keyword>
<evidence type="ECO:0000256" key="2">
    <source>
        <dbReference type="ARBA" id="ARBA00022692"/>
    </source>
</evidence>
<feature type="domain" description="ABC transmembrane type-1" evidence="9">
    <location>
        <begin position="72"/>
        <end position="301"/>
    </location>
</feature>
<dbReference type="OrthoDB" id="3864787at2"/>
<dbReference type="GO" id="GO:0005886">
    <property type="term" value="C:plasma membrane"/>
    <property type="evidence" value="ECO:0007669"/>
    <property type="project" value="UniProtKB-SubCell"/>
</dbReference>
<dbReference type="PROSITE" id="PS50929">
    <property type="entry name" value="ABC_TM1F"/>
    <property type="match status" value="1"/>
</dbReference>
<name>E2Q8D9_STRCL</name>
<dbReference type="Proteomes" id="UP000002357">
    <property type="component" value="Chromosome"/>
</dbReference>
<proteinExistence type="predicted"/>
<dbReference type="SMART" id="SM00382">
    <property type="entry name" value="AAA"/>
    <property type="match status" value="1"/>
</dbReference>
<dbReference type="STRING" id="1901.BB341_25830"/>
<evidence type="ECO:0000313" key="10">
    <source>
        <dbReference type="EMBL" id="EFG05471.1"/>
    </source>
</evidence>
<dbReference type="SUPFAM" id="SSF90123">
    <property type="entry name" value="ABC transporter transmembrane region"/>
    <property type="match status" value="1"/>
</dbReference>
<dbReference type="SUPFAM" id="SSF52540">
    <property type="entry name" value="P-loop containing nucleoside triphosphate hydrolases"/>
    <property type="match status" value="1"/>
</dbReference>
<dbReference type="PROSITE" id="PS50893">
    <property type="entry name" value="ABC_TRANSPORTER_2"/>
    <property type="match status" value="1"/>
</dbReference>
<dbReference type="GO" id="GO:0034040">
    <property type="term" value="F:ATPase-coupled lipid transmembrane transporter activity"/>
    <property type="evidence" value="ECO:0007669"/>
    <property type="project" value="TreeGrafter"/>
</dbReference>
<keyword evidence="3" id="KW-0547">Nucleotide-binding</keyword>
<feature type="transmembrane region" description="Helical" evidence="7">
    <location>
        <begin position="255"/>
        <end position="275"/>
    </location>
</feature>
<dbReference type="RefSeq" id="WP_003959491.1">
    <property type="nucleotide sequence ID" value="NZ_CM000913.1"/>
</dbReference>
<dbReference type="InterPro" id="IPR003593">
    <property type="entry name" value="AAA+_ATPase"/>
</dbReference>